<dbReference type="PANTHER" id="PTHR12695">
    <property type="entry name" value="GENERAL TRANSCRIPTION FACTOR IIH SUBUNIT 2"/>
    <property type="match status" value="1"/>
</dbReference>
<dbReference type="GO" id="GO:0005675">
    <property type="term" value="C:transcription factor TFIIH holo complex"/>
    <property type="evidence" value="ECO:0007669"/>
    <property type="project" value="TreeGrafter"/>
</dbReference>
<dbReference type="Proteomes" id="UP000277928">
    <property type="component" value="Unassembled WGS sequence"/>
</dbReference>
<keyword evidence="2" id="KW-1185">Reference proteome</keyword>
<evidence type="ECO:0000313" key="1">
    <source>
        <dbReference type="EMBL" id="VDK83707.1"/>
    </source>
</evidence>
<dbReference type="PANTHER" id="PTHR12695:SF2">
    <property type="entry name" value="GENERAL TRANSCRIPTION FACTOR IIH SUBUNIT 2-RELATED"/>
    <property type="match status" value="1"/>
</dbReference>
<dbReference type="OrthoDB" id="284275at2759"/>
<gene>
    <name evidence="1" type="ORF">NLS_LOCUS6322</name>
</gene>
<proteinExistence type="predicted"/>
<dbReference type="OMA" id="FTCVPHA"/>
<dbReference type="STRING" id="42156.A0A3P6TF05"/>
<dbReference type="AlphaFoldDB" id="A0A3P6TF05"/>
<name>A0A3P6TF05_LITSI</name>
<dbReference type="EMBL" id="UYRX01000548">
    <property type="protein sequence ID" value="VDK83707.1"/>
    <property type="molecule type" value="Genomic_DNA"/>
</dbReference>
<dbReference type="GO" id="GO:0006289">
    <property type="term" value="P:nucleotide-excision repair"/>
    <property type="evidence" value="ECO:0007669"/>
    <property type="project" value="TreeGrafter"/>
</dbReference>
<dbReference type="GO" id="GO:0006357">
    <property type="term" value="P:regulation of transcription by RNA polymerase II"/>
    <property type="evidence" value="ECO:0007669"/>
    <property type="project" value="TreeGrafter"/>
</dbReference>
<accession>A0A3P6TF05</accession>
<evidence type="ECO:0000313" key="2">
    <source>
        <dbReference type="Proteomes" id="UP000277928"/>
    </source>
</evidence>
<protein>
    <recommendedName>
        <fullName evidence="3">Ssl1-like domain-containing protein</fullName>
    </recommendedName>
</protein>
<sequence length="91" mass="10455">MNDDDEPKGYTWEVDYADGLNIRDVLHEDESGSIEKSVAKLILDTKREKRFNNRPAKVRLGIMRYVYLIIDCSFSMADKSMQPSGLLVTIK</sequence>
<feature type="non-terminal residue" evidence="1">
    <location>
        <position position="91"/>
    </location>
</feature>
<organism evidence="1 2">
    <name type="scientific">Litomosoides sigmodontis</name>
    <name type="common">Filarial nematode worm</name>
    <dbReference type="NCBI Taxonomy" id="42156"/>
    <lineage>
        <taxon>Eukaryota</taxon>
        <taxon>Metazoa</taxon>
        <taxon>Ecdysozoa</taxon>
        <taxon>Nematoda</taxon>
        <taxon>Chromadorea</taxon>
        <taxon>Rhabditida</taxon>
        <taxon>Spirurina</taxon>
        <taxon>Spiruromorpha</taxon>
        <taxon>Filarioidea</taxon>
        <taxon>Onchocercidae</taxon>
        <taxon>Litomosoides</taxon>
    </lineage>
</organism>
<evidence type="ECO:0008006" key="3">
    <source>
        <dbReference type="Google" id="ProtNLM"/>
    </source>
</evidence>
<reference evidence="1 2" key="1">
    <citation type="submission" date="2018-08" db="EMBL/GenBank/DDBJ databases">
        <authorList>
            <person name="Laetsch R D."/>
            <person name="Stevens L."/>
            <person name="Kumar S."/>
            <person name="Blaxter L. M."/>
        </authorList>
    </citation>
    <scope>NUCLEOTIDE SEQUENCE [LARGE SCALE GENOMIC DNA]</scope>
</reference>